<evidence type="ECO:0000313" key="2">
    <source>
        <dbReference type="EMBL" id="KOG45719.1"/>
    </source>
</evidence>
<evidence type="ECO:0000313" key="3">
    <source>
        <dbReference type="Proteomes" id="UP000037084"/>
    </source>
</evidence>
<dbReference type="RefSeq" id="WP_053176056.1">
    <property type="nucleotide sequence ID" value="NZ_LGUV01000360.1"/>
</dbReference>
<dbReference type="AlphaFoldDB" id="A0A0L8M5Y2"/>
<organism evidence="2 3">
    <name type="scientific">Streptomyces virginiae</name>
    <name type="common">Streptomyces cinnamonensis</name>
    <dbReference type="NCBI Taxonomy" id="1961"/>
    <lineage>
        <taxon>Bacteria</taxon>
        <taxon>Bacillati</taxon>
        <taxon>Actinomycetota</taxon>
        <taxon>Actinomycetes</taxon>
        <taxon>Kitasatosporales</taxon>
        <taxon>Streptomycetaceae</taxon>
        <taxon>Streptomyces</taxon>
    </lineage>
</organism>
<accession>A0A0L8M5Y2</accession>
<sequence>MPGQRGHTDRSNGQKAPAGPALLGTSRALDIFVPKTDGQNGNTIYTSHYLASQNIWTGGRTLNIVPMREAAVADQNGQAYVMYNNRG</sequence>
<gene>
    <name evidence="2" type="ORF">ADK75_30140</name>
</gene>
<dbReference type="EMBL" id="LGUV01000360">
    <property type="protein sequence ID" value="KOG45719.1"/>
    <property type="molecule type" value="Genomic_DNA"/>
</dbReference>
<feature type="region of interest" description="Disordered" evidence="1">
    <location>
        <begin position="1"/>
        <end position="22"/>
    </location>
</feature>
<proteinExistence type="predicted"/>
<comment type="caution">
    <text evidence="2">The sequence shown here is derived from an EMBL/GenBank/DDBJ whole genome shotgun (WGS) entry which is preliminary data.</text>
</comment>
<name>A0A0L8M5Y2_STRVG</name>
<protein>
    <submittedName>
        <fullName evidence="2">Uncharacterized protein</fullName>
    </submittedName>
</protein>
<feature type="compositionally biased region" description="Basic and acidic residues" evidence="1">
    <location>
        <begin position="1"/>
        <end position="12"/>
    </location>
</feature>
<evidence type="ECO:0000256" key="1">
    <source>
        <dbReference type="SAM" id="MobiDB-lite"/>
    </source>
</evidence>
<dbReference type="Proteomes" id="UP000037084">
    <property type="component" value="Unassembled WGS sequence"/>
</dbReference>
<dbReference type="PATRIC" id="fig|1961.12.peg.6688"/>
<reference evidence="3" key="1">
    <citation type="submission" date="2015-07" db="EMBL/GenBank/DDBJ databases">
        <authorList>
            <consortium name="Consortium for Microbial Forensics and Genomics (microFORGE)"/>
            <person name="Knight B.M."/>
            <person name="Roberts D.P."/>
            <person name="Lin D."/>
            <person name="Hari K."/>
            <person name="Fletcher J."/>
            <person name="Melcher U."/>
            <person name="Blagden T."/>
            <person name="Winegar R.A."/>
        </authorList>
    </citation>
    <scope>NUCLEOTIDE SEQUENCE [LARGE SCALE GENOMIC DNA]</scope>
    <source>
        <strain evidence="3">NRRL B-1447</strain>
    </source>
</reference>